<dbReference type="RefSeq" id="WP_074714479.1">
    <property type="nucleotide sequence ID" value="NZ_FNWV01000002.1"/>
</dbReference>
<proteinExistence type="predicted"/>
<reference evidence="1 2" key="1">
    <citation type="submission" date="2016-10" db="EMBL/GenBank/DDBJ databases">
        <authorList>
            <person name="de Groot N.N."/>
        </authorList>
    </citation>
    <scope>NUCLEOTIDE SEQUENCE [LARGE SCALE GENOMIC DNA]</scope>
    <source>
        <strain evidence="1 2">YAD2003</strain>
    </source>
</reference>
<protein>
    <submittedName>
        <fullName evidence="1">Uncharacterized protein</fullName>
    </submittedName>
</protein>
<name>A0A1H6IEN9_RUMFL</name>
<dbReference type="OrthoDB" id="1820720at2"/>
<sequence>MKKPILLLPALLFVFLTGCASGKIHEKSYLRAAAVSGENGRDLVLAFFDDDTAVEASGGDMRDALKAAAFKTGKPVFTGYTELIITDGSESRERLVHILNDWKVSPSCLVVYCGNGGELLKERDTEKLIGAAKQAVEQGDAPECDIITVLGKLCIGHTAEIAELYPDGTAGSHIIY</sequence>
<dbReference type="AlphaFoldDB" id="A0A1H6IEN9"/>
<accession>A0A1H6IEN9</accession>
<dbReference type="PROSITE" id="PS51257">
    <property type="entry name" value="PROKAR_LIPOPROTEIN"/>
    <property type="match status" value="1"/>
</dbReference>
<evidence type="ECO:0000313" key="2">
    <source>
        <dbReference type="Proteomes" id="UP000183190"/>
    </source>
</evidence>
<dbReference type="EMBL" id="FNWV01000002">
    <property type="protein sequence ID" value="SEH44707.1"/>
    <property type="molecule type" value="Genomic_DNA"/>
</dbReference>
<gene>
    <name evidence="1" type="ORF">SAMN02910265_00658</name>
</gene>
<evidence type="ECO:0000313" key="1">
    <source>
        <dbReference type="EMBL" id="SEH44707.1"/>
    </source>
</evidence>
<organism evidence="1 2">
    <name type="scientific">Ruminococcus flavefaciens</name>
    <dbReference type="NCBI Taxonomy" id="1265"/>
    <lineage>
        <taxon>Bacteria</taxon>
        <taxon>Bacillati</taxon>
        <taxon>Bacillota</taxon>
        <taxon>Clostridia</taxon>
        <taxon>Eubacteriales</taxon>
        <taxon>Oscillospiraceae</taxon>
        <taxon>Ruminococcus</taxon>
    </lineage>
</organism>
<dbReference type="Proteomes" id="UP000183190">
    <property type="component" value="Unassembled WGS sequence"/>
</dbReference>